<protein>
    <submittedName>
        <fullName evidence="1">Uncharacterized protein</fullName>
    </submittedName>
</protein>
<gene>
    <name evidence="1" type="ORF">V6N11_058839</name>
</gene>
<organism evidence="1 2">
    <name type="scientific">Hibiscus sabdariffa</name>
    <name type="common">roselle</name>
    <dbReference type="NCBI Taxonomy" id="183260"/>
    <lineage>
        <taxon>Eukaryota</taxon>
        <taxon>Viridiplantae</taxon>
        <taxon>Streptophyta</taxon>
        <taxon>Embryophyta</taxon>
        <taxon>Tracheophyta</taxon>
        <taxon>Spermatophyta</taxon>
        <taxon>Magnoliopsida</taxon>
        <taxon>eudicotyledons</taxon>
        <taxon>Gunneridae</taxon>
        <taxon>Pentapetalae</taxon>
        <taxon>rosids</taxon>
        <taxon>malvids</taxon>
        <taxon>Malvales</taxon>
        <taxon>Malvaceae</taxon>
        <taxon>Malvoideae</taxon>
        <taxon>Hibiscus</taxon>
    </lineage>
</organism>
<dbReference type="Proteomes" id="UP001396334">
    <property type="component" value="Unassembled WGS sequence"/>
</dbReference>
<keyword evidence="2" id="KW-1185">Reference proteome</keyword>
<evidence type="ECO:0000313" key="1">
    <source>
        <dbReference type="EMBL" id="KAK9044949.1"/>
    </source>
</evidence>
<accession>A0ABR2U5R6</accession>
<dbReference type="EMBL" id="JBBPBN010000002">
    <property type="protein sequence ID" value="KAK9044949.1"/>
    <property type="molecule type" value="Genomic_DNA"/>
</dbReference>
<reference evidence="1 2" key="1">
    <citation type="journal article" date="2024" name="G3 (Bethesda)">
        <title>Genome assembly of Hibiscus sabdariffa L. provides insights into metabolisms of medicinal natural products.</title>
        <authorList>
            <person name="Kim T."/>
        </authorList>
    </citation>
    <scope>NUCLEOTIDE SEQUENCE [LARGE SCALE GENOMIC DNA]</scope>
    <source>
        <strain evidence="1">TK-2024</strain>
        <tissue evidence="1">Old leaves</tissue>
    </source>
</reference>
<sequence length="125" mass="13494">MTKKATQGNIGASKSTSHDVGSHFNVLLESTGNKLNQGSFGNVTEAPNGLNIAPHMVSKKGRFVASIQVESNICAARKGLFRHDDQTTKEHVAPTIYIENEHVMSRVHVGSKTAPIALNDQVHHV</sequence>
<comment type="caution">
    <text evidence="1">The sequence shown here is derived from an EMBL/GenBank/DDBJ whole genome shotgun (WGS) entry which is preliminary data.</text>
</comment>
<evidence type="ECO:0000313" key="2">
    <source>
        <dbReference type="Proteomes" id="UP001396334"/>
    </source>
</evidence>
<proteinExistence type="predicted"/>
<name>A0ABR2U5R6_9ROSI</name>